<reference evidence="1 2" key="1">
    <citation type="submission" date="2016-01" db="EMBL/GenBank/DDBJ databases">
        <title>Highly variable Streptococcus oralis are common among viridans streptococci isolated from primates.</title>
        <authorList>
            <person name="Denapaite D."/>
            <person name="Rieger M."/>
            <person name="Koendgen S."/>
            <person name="Brueckner R."/>
            <person name="Ochigava I."/>
            <person name="Kappeler P."/>
            <person name="Maetz-Rensing K."/>
            <person name="Leendertz F."/>
            <person name="Hakenbeck R."/>
        </authorList>
    </citation>
    <scope>NUCLEOTIDE SEQUENCE [LARGE SCALE GENOMIC DNA]</scope>
    <source>
        <strain evidence="1 2">DD18</strain>
    </source>
</reference>
<sequence length="171" mass="19952">MIFRNIVLFVAGLFDKEQQNMTEEVKIYAYKLSITEGNIQVEEIVFNTLEKQKTFILKQDGDYNATKRVVYDLNSPIPEGSIAEKRDSFMFGRRTLMKEELDVVNQFIISNYIDNLIVYYREFSLEKALSVLAKCLEERIRIIPLKENNEKLTTKMQDCEKFIADVKGGEV</sequence>
<organism evidence="1 2">
    <name type="scientific">Streptococcus infantis</name>
    <dbReference type="NCBI Taxonomy" id="68892"/>
    <lineage>
        <taxon>Bacteria</taxon>
        <taxon>Bacillati</taxon>
        <taxon>Bacillota</taxon>
        <taxon>Bacilli</taxon>
        <taxon>Lactobacillales</taxon>
        <taxon>Streptococcaceae</taxon>
        <taxon>Streptococcus</taxon>
    </lineage>
</organism>
<dbReference type="AlphaFoldDB" id="A0A139RBA7"/>
<dbReference type="RefSeq" id="WP_061863989.1">
    <property type="nucleotide sequence ID" value="NZ_KQ970825.1"/>
</dbReference>
<dbReference type="PATRIC" id="fig|68892.8.peg.2064"/>
<dbReference type="Proteomes" id="UP000072578">
    <property type="component" value="Unassembled WGS sequence"/>
</dbReference>
<gene>
    <name evidence="1" type="ORF">SINDD18_01894</name>
</gene>
<evidence type="ECO:0000313" key="1">
    <source>
        <dbReference type="EMBL" id="KXU12033.1"/>
    </source>
</evidence>
<dbReference type="EMBL" id="LQZF01000169">
    <property type="protein sequence ID" value="KXU12033.1"/>
    <property type="molecule type" value="Genomic_DNA"/>
</dbReference>
<proteinExistence type="predicted"/>
<accession>A0A139RBA7</accession>
<comment type="caution">
    <text evidence="1">The sequence shown here is derived from an EMBL/GenBank/DDBJ whole genome shotgun (WGS) entry which is preliminary data.</text>
</comment>
<name>A0A139RBA7_9STRE</name>
<protein>
    <submittedName>
        <fullName evidence="1">Uncharacterized protein</fullName>
    </submittedName>
</protein>
<evidence type="ECO:0000313" key="2">
    <source>
        <dbReference type="Proteomes" id="UP000072578"/>
    </source>
</evidence>